<keyword evidence="2" id="KW-0732">Signal</keyword>
<dbReference type="Proteomes" id="UP000695562">
    <property type="component" value="Unassembled WGS sequence"/>
</dbReference>
<gene>
    <name evidence="3" type="ORF">CYY_007243</name>
</gene>
<evidence type="ECO:0000313" key="4">
    <source>
        <dbReference type="Proteomes" id="UP000695562"/>
    </source>
</evidence>
<reference evidence="3" key="1">
    <citation type="submission" date="2020-01" db="EMBL/GenBank/DDBJ databases">
        <title>Development of genomics and gene disruption for Polysphondylium violaceum indicates a role for the polyketide synthase stlB in stalk morphogenesis.</title>
        <authorList>
            <person name="Narita B."/>
            <person name="Kawabe Y."/>
            <person name="Kin K."/>
            <person name="Saito T."/>
            <person name="Gibbs R."/>
            <person name="Kuspa A."/>
            <person name="Muzny D."/>
            <person name="Queller D."/>
            <person name="Richards S."/>
            <person name="Strassman J."/>
            <person name="Sucgang R."/>
            <person name="Worley K."/>
            <person name="Schaap P."/>
        </authorList>
    </citation>
    <scope>NUCLEOTIDE SEQUENCE</scope>
    <source>
        <strain evidence="3">QSvi11</strain>
    </source>
</reference>
<evidence type="ECO:0000256" key="2">
    <source>
        <dbReference type="SAM" id="SignalP"/>
    </source>
</evidence>
<name>A0A8J4PR87_9MYCE</name>
<feature type="signal peptide" evidence="2">
    <location>
        <begin position="1"/>
        <end position="21"/>
    </location>
</feature>
<keyword evidence="4" id="KW-1185">Reference proteome</keyword>
<keyword evidence="1" id="KW-1133">Transmembrane helix</keyword>
<organism evidence="3 4">
    <name type="scientific">Polysphondylium violaceum</name>
    <dbReference type="NCBI Taxonomy" id="133409"/>
    <lineage>
        <taxon>Eukaryota</taxon>
        <taxon>Amoebozoa</taxon>
        <taxon>Evosea</taxon>
        <taxon>Eumycetozoa</taxon>
        <taxon>Dictyostelia</taxon>
        <taxon>Dictyosteliales</taxon>
        <taxon>Dictyosteliaceae</taxon>
        <taxon>Polysphondylium</taxon>
    </lineage>
</organism>
<evidence type="ECO:0000256" key="1">
    <source>
        <dbReference type="SAM" id="Phobius"/>
    </source>
</evidence>
<dbReference type="PROSITE" id="PS51257">
    <property type="entry name" value="PROKAR_LIPOPROTEIN"/>
    <property type="match status" value="1"/>
</dbReference>
<dbReference type="AlphaFoldDB" id="A0A8J4PR87"/>
<dbReference type="PANTHER" id="PTHR23524:SF1">
    <property type="entry name" value="MRH DOMAIN-CONTAINING PROTEIN-RELATED"/>
    <property type="match status" value="1"/>
</dbReference>
<feature type="transmembrane region" description="Helical" evidence="1">
    <location>
        <begin position="972"/>
        <end position="997"/>
    </location>
</feature>
<comment type="caution">
    <text evidence="3">The sequence shown here is derived from an EMBL/GenBank/DDBJ whole genome shotgun (WGS) entry which is preliminary data.</text>
</comment>
<evidence type="ECO:0008006" key="5">
    <source>
        <dbReference type="Google" id="ProtNLM"/>
    </source>
</evidence>
<keyword evidence="1" id="KW-0472">Membrane</keyword>
<feature type="chain" id="PRO_5035188799" description="MRH domain-containing protein" evidence="2">
    <location>
        <begin position="22"/>
        <end position="1014"/>
    </location>
</feature>
<evidence type="ECO:0000313" key="3">
    <source>
        <dbReference type="EMBL" id="KAF2071435.1"/>
    </source>
</evidence>
<protein>
    <recommendedName>
        <fullName evidence="5">MRH domain-containing protein</fullName>
    </recommendedName>
</protein>
<accession>A0A8J4PR87</accession>
<sequence>MNNKIYSSLFLVCILFGACFGCGLEAFTYSTDRECNEKYFSNAFVFIGAYQQQYQYSFSPVLNYGRFDNKGYYYYLSSNVTYTLTWTLISGADKSCDGQETFTFDNPSVTLEQPKCSHSYGKINYNGPLDGILLDDGTTPASFPISSQASSDPVKLYFDQDTFLCPYNVKFYELSNKYPVYKIQNPVCGDSQGSVSLDTSKYRVAELYDQQSNKLASTGNGVWSGLKNQTYYFMLESDECGSQKVPFTLEQNIPSFNIEYKQNTCPTEKKAAINVGQWTAFSAKIDGQLVDPTNIDLKSSQLYTLSLSNSDCTFESSFNTPDVELDVKHIVTYPSNCLDPIKVDLVYNEAIITDLLVKNESDIIALTGKSFQYRGSSFSLESACYGTKKVFVQQSNGVVPEYSLTKKPQFAGDKLNVAILNAQSFESLKITNGANQVLPSAEGVFSDLTTYNYVLEYTTSACSGVQYLPLNFAMQVQDRHLVEQVDIIEYAGCGIKGKGSYSIKYTPLNIVSQPTIFEFDSSLVPISNTIQWDGSNQVVKSFKFTPPLLKRNDINVSITVVKGPTCAYSEDASIAIKSVVPIGKITIDGFIHLPTKASNSTHYIFINVPSGELVVTISLSSGCKFTKTVVVNPVNKFEFKYTATGVSDCSVSDGSIQVSNPSLYSELMINGKNILANGELTGLASDYQLVSFILTDNTCFGVAQVYIPTQVLATPVIKDINVPYCQQSNTGVVEFSLKSNTNQPMTLDSVVDYDSTTVYTNGRIEKLLPGSYKYLFKSGSCSWSAPHQVSSQDFQFSSNLLSSFVAGTCSQRTFTKISNDGIIEDIQFYDASGNKESESLGNGYFTYSDVDQASLGVNIYYGQDTCHKSIKITDYVAKSTLQRAFPEFAVSSNCSESYVYPQYTISASNPNNIPIRLGFSDPDSTGKWVVPLLFDSTITDPVTGCSSVSKLFVIDACLPDNNGKEKDKGINLGLVIGLTVGLTVGCALIAVAGYIVYKKKKRSSIGGTKLKNLS</sequence>
<dbReference type="PANTHER" id="PTHR23524">
    <property type="entry name" value="TRANSPORTER, PUTATIVE (AFU_ORTHOLOGUE AFUA_8G04850)-RELATED"/>
    <property type="match status" value="1"/>
</dbReference>
<proteinExistence type="predicted"/>
<dbReference type="EMBL" id="AJWJ01000375">
    <property type="protein sequence ID" value="KAF2071435.1"/>
    <property type="molecule type" value="Genomic_DNA"/>
</dbReference>
<keyword evidence="1" id="KW-0812">Transmembrane</keyword>